<dbReference type="AlphaFoldDB" id="A0A382VSJ1"/>
<keyword evidence="2" id="KW-1133">Transmembrane helix</keyword>
<dbReference type="EMBL" id="UINC01154280">
    <property type="protein sequence ID" value="SVD49472.1"/>
    <property type="molecule type" value="Genomic_DNA"/>
</dbReference>
<keyword evidence="2" id="KW-0812">Transmembrane</keyword>
<evidence type="ECO:0000256" key="1">
    <source>
        <dbReference type="SAM" id="MobiDB-lite"/>
    </source>
</evidence>
<proteinExistence type="predicted"/>
<organism evidence="3">
    <name type="scientific">marine metagenome</name>
    <dbReference type="NCBI Taxonomy" id="408172"/>
    <lineage>
        <taxon>unclassified sequences</taxon>
        <taxon>metagenomes</taxon>
        <taxon>ecological metagenomes</taxon>
    </lineage>
</organism>
<evidence type="ECO:0000313" key="3">
    <source>
        <dbReference type="EMBL" id="SVD49472.1"/>
    </source>
</evidence>
<feature type="transmembrane region" description="Helical" evidence="2">
    <location>
        <begin position="72"/>
        <end position="91"/>
    </location>
</feature>
<gene>
    <name evidence="3" type="ORF">METZ01_LOCUS402326</name>
</gene>
<name>A0A382VSJ1_9ZZZZ</name>
<reference evidence="3" key="1">
    <citation type="submission" date="2018-05" db="EMBL/GenBank/DDBJ databases">
        <authorList>
            <person name="Lanie J.A."/>
            <person name="Ng W.-L."/>
            <person name="Kazmierczak K.M."/>
            <person name="Andrzejewski T.M."/>
            <person name="Davidsen T.M."/>
            <person name="Wayne K.J."/>
            <person name="Tettelin H."/>
            <person name="Glass J.I."/>
            <person name="Rusch D."/>
            <person name="Podicherti R."/>
            <person name="Tsui H.-C.T."/>
            <person name="Winkler M.E."/>
        </authorList>
    </citation>
    <scope>NUCLEOTIDE SEQUENCE</scope>
</reference>
<feature type="transmembrane region" description="Helical" evidence="2">
    <location>
        <begin position="45"/>
        <end position="66"/>
    </location>
</feature>
<keyword evidence="2" id="KW-0472">Membrane</keyword>
<sequence length="206" mass="23881">MENNTQENWWSKGEEDQSENQANAEEFNHESPVIVYNKSPFTASLPSLAACVFVTLILQPVAWGVGFGRWEFYGSMCFNLLFVIIIPLQLMNNKELGERISVDPDKSRIWVSHRGLRTDFKQRRNGSVNYENSDFIRITKRTEEVQYTSGGETHDGWTTFYDIRLYRIDGSHKTIFSINGWWIRKMKAVRIGKSIAQAAGLDYRKK</sequence>
<accession>A0A382VSJ1</accession>
<feature type="region of interest" description="Disordered" evidence="1">
    <location>
        <begin position="1"/>
        <end position="24"/>
    </location>
</feature>
<evidence type="ECO:0000256" key="2">
    <source>
        <dbReference type="SAM" id="Phobius"/>
    </source>
</evidence>
<protein>
    <submittedName>
        <fullName evidence="3">Uncharacterized protein</fullName>
    </submittedName>
</protein>